<evidence type="ECO:0000313" key="2">
    <source>
        <dbReference type="EMBL" id="GAA4003990.1"/>
    </source>
</evidence>
<gene>
    <name evidence="2" type="ORF">GCM10022279_29930</name>
</gene>
<comment type="caution">
    <text evidence="2">The sequence shown here is derived from an EMBL/GenBank/DDBJ whole genome shotgun (WGS) entry which is preliminary data.</text>
</comment>
<organism evidence="2 3">
    <name type="scientific">Comamonas faecalis</name>
    <dbReference type="NCBI Taxonomy" id="1387849"/>
    <lineage>
        <taxon>Bacteria</taxon>
        <taxon>Pseudomonadati</taxon>
        <taxon>Pseudomonadota</taxon>
        <taxon>Betaproteobacteria</taxon>
        <taxon>Burkholderiales</taxon>
        <taxon>Comamonadaceae</taxon>
        <taxon>Comamonas</taxon>
    </lineage>
</organism>
<keyword evidence="3" id="KW-1185">Reference proteome</keyword>
<name>A0ABP7RYU1_9BURK</name>
<reference evidence="3" key="1">
    <citation type="journal article" date="2019" name="Int. J. Syst. Evol. Microbiol.">
        <title>The Global Catalogue of Microorganisms (GCM) 10K type strain sequencing project: providing services to taxonomists for standard genome sequencing and annotation.</title>
        <authorList>
            <consortium name="The Broad Institute Genomics Platform"/>
            <consortium name="The Broad Institute Genome Sequencing Center for Infectious Disease"/>
            <person name="Wu L."/>
            <person name="Ma J."/>
        </authorList>
    </citation>
    <scope>NUCLEOTIDE SEQUENCE [LARGE SCALE GENOMIC DNA]</scope>
    <source>
        <strain evidence="3">JCM 17561</strain>
    </source>
</reference>
<evidence type="ECO:0000313" key="3">
    <source>
        <dbReference type="Proteomes" id="UP001501627"/>
    </source>
</evidence>
<proteinExistence type="predicted"/>
<dbReference type="EMBL" id="BAABBP010000036">
    <property type="protein sequence ID" value="GAA4003990.1"/>
    <property type="molecule type" value="Genomic_DNA"/>
</dbReference>
<evidence type="ECO:0000256" key="1">
    <source>
        <dbReference type="SAM" id="MobiDB-lite"/>
    </source>
</evidence>
<feature type="compositionally biased region" description="Polar residues" evidence="1">
    <location>
        <begin position="7"/>
        <end position="17"/>
    </location>
</feature>
<feature type="region of interest" description="Disordered" evidence="1">
    <location>
        <begin position="1"/>
        <end position="36"/>
    </location>
</feature>
<accession>A0ABP7RYU1</accession>
<protein>
    <submittedName>
        <fullName evidence="2">Uncharacterized protein</fullName>
    </submittedName>
</protein>
<sequence length="105" mass="11624">MILENTPMKNDTNSTADGWQGRVSIEESTEPPMPADKKTYAKAKLASATDVSRELAKLYREARSGRIDVSDASRLANMLSILARILSDSELEARIEALEQRGSFH</sequence>
<dbReference type="Proteomes" id="UP001501627">
    <property type="component" value="Unassembled WGS sequence"/>
</dbReference>